<dbReference type="OrthoDB" id="403775at2"/>
<gene>
    <name evidence="3" type="ORF">EGN60_00360</name>
</gene>
<feature type="coiled-coil region" evidence="1">
    <location>
        <begin position="1859"/>
        <end position="1893"/>
    </location>
</feature>
<feature type="region of interest" description="Disordered" evidence="2">
    <location>
        <begin position="476"/>
        <end position="499"/>
    </location>
</feature>
<reference evidence="3 4" key="1">
    <citation type="submission" date="2018-11" db="EMBL/GenBank/DDBJ databases">
        <title>Genome sequence of Mycoplasma struthionis sp. nov.</title>
        <authorList>
            <person name="Spergser J."/>
        </authorList>
    </citation>
    <scope>NUCLEOTIDE SEQUENCE [LARGE SCALE GENOMIC DNA]</scope>
    <source>
        <strain evidence="3 4">237IA</strain>
    </source>
</reference>
<evidence type="ECO:0008006" key="5">
    <source>
        <dbReference type="Google" id="ProtNLM"/>
    </source>
</evidence>
<proteinExistence type="predicted"/>
<dbReference type="Gene3D" id="1.20.120.1850">
    <property type="entry name" value="Ebh helix bundles repeating unit (S and A modules)"/>
    <property type="match status" value="1"/>
</dbReference>
<dbReference type="Proteomes" id="UP000275883">
    <property type="component" value="Chromosome"/>
</dbReference>
<evidence type="ECO:0000313" key="4">
    <source>
        <dbReference type="Proteomes" id="UP000275883"/>
    </source>
</evidence>
<evidence type="ECO:0000256" key="1">
    <source>
        <dbReference type="SAM" id="Coils"/>
    </source>
</evidence>
<dbReference type="KEGG" id="mstr:EGN60_00360"/>
<name>A0A3G8LFM8_9MOLU</name>
<sequence length="2089" mass="235706">MTNLVLDNGTKKQDLLNLAKAKNDAIKNFDSNYPNLQANKKNHQDAIEVLDSVKKVQEKTVELQKLNAKEELAKKVKEAQDYFDNNQNIFNAATLSKQTAFSTALQNAKDVVSPTATLQEVQKYEELKKQLTDALNNISANNVLNDLREALKEKVKKFIPPFIQEQIDKLVKKLDEPALNTLDLLNQEFSKIEEVKNNANTVQSLSKLSEKAKTDSINNLISNINNNVAQLDDIALAKKKNEILTTLDNGVVYPNLKTNEEKDQVEALNSLSNAPALLEKLATKNELLNLDKKIQAAQDVLSKNGAQIQRINPAGKQDLENEITNATNLKTKTPSATKQEILDKIKLLDQKMDAVSQEKLIRKLREQKIQEITNAQPNNISQSNLQKLIDKIENPRLSTEDEINDAFSKAKYAKDKLQEIKQLSSLSPDAQNNLEEKIINAAGNNSLVDEIKNVAIKQNTLLQNFDSTYDKLNKQNERSDIESLNSLQESTNKEKELKSKNSKIKLQEIVDQANAAKQDTGIYSKAEDTKRTSFDQKLQEAEQALQGDLKDSKVYDDLANGLKPKIDDVKLPTVLNYQKQQAEALINTYQPVLTSDQAQKLKEKVKSDTIKDLNQLDNELNKVKDVKEKIDEINLLQTLSNDAKQKAYGKLIDHYGDTSNQALDLQLAKQKDELLKQIQDKQNPYNNLNLDQSIRTEIENATDSNKLDELKQKYAIKNRIEDLKKLKDESEQYKNTNSNELTEADPEGKTELEKQITEAQNIINKGDLNKLAEVENKISELKNAYDAVQKEKYLKKFRDKKVQEISKFNDVLSGNNIRDLNAKVTDQGHNTVALIKAEFEKAKKVHENAQQLNNKNELSSSIIEAAKNNLVSNYDNQPKQIEIVKTINAKQDLLASFNSKYPNLLKADKKKQIENLDSEDAVNKYKQELEKENAKVDLENKVKEIDTYLAQNQEIYNSADPQKREEFNKALEAAKNALKETTFKNKEDYENLKKALVDNLVSVQEPAVVTYQKDQKKNLISSMSEFENNQKDLLEAKYDDTNLNTLQKINEVFAKVEATKSLSNQIKQLPNLSPEDQKKAIDNLISHFGDNSAQTNDFTLAQKISEVLGTLNTNNYPFLTSEEIKDLTNKVKSADSLDKLVNVVVKEIENTNKLEELKIKKQQAENYKTQNPNVLRAANPEDVKELDKILAKSQKDIAAGQQIGKDTFEEDIRKINEALAKVSADKVLKELKQRQTAEINSYDNLLTPSDINNLASAINDLNIDTVEKANDKFAKIQTVKQKAQEIESLDQLTPTEKTKLKTQLVNNLANPTEQQRLLDLGNSKNKLLKDLNNSNWPKLTKAQYQTQIESLNTKEEVENYRTQLDKDNEKALLDELIKEIEDYKKSNPTVLGNANELDKTTLDNLIAKAKADTSNPNNLPSKEEIAQKIADLKEAYNKIKRDYVTNSLREKINKEIESYGDLSSQDQNALKNQITPTFAPKLEDLLEKQKENQKIVAKAKELKNLQHLSSNKINEAITNLANAFGNEQNQNNIVSLAKAKDAAINNLSELNGLRVPTTAIQNFTANISDKDTIANLEAYKEQTEAAKKAAEAILASKIDPSSQQLFLDKIGEDKAQNDALTAHIPKVNDLLDKIKAAGISETVKDSLKDELFHLNNFADITNVEAKLESEKQKVLLDQLIKEVDNYIQTNPNGYKYAPQEAKDELLAELAVAKEKIKKTPLPSAADLLRSFNDLNNKYTNVKPEATIKHLHAKIESEIDQNQKLSPEQNTLLKSKITPISDNNLDKLVQDIDKKDEVFNNINKLDKFRHLDPTQVEDFKKQLIDAYGNTNKQLEILELAKLKNQLNEKVKRYSTIPEPIANELKKIINDENDINKLKNDVAQQIEKVKAVADQIATSTIPDDKKPRLAAKLSVNETKNTKLSNLVKDIEAQYQKAWVSLVNEEKKNALKEEALALDNHEQAETLSKKIDAENERVLLNELIALVKAYPQDEPIVYANAAPEAKAALQKELEAAMALTATEPVVKIEDLKAAKDKLTKAFAGVERAAVTEYVRNKYNEEIASHNFDETVTEALKEKINNTNSPALENLIE</sequence>
<feature type="region of interest" description="Disordered" evidence="2">
    <location>
        <begin position="731"/>
        <end position="752"/>
    </location>
</feature>
<organism evidence="3 4">
    <name type="scientific">Mycoplasma struthionis</name>
    <dbReference type="NCBI Taxonomy" id="538220"/>
    <lineage>
        <taxon>Bacteria</taxon>
        <taxon>Bacillati</taxon>
        <taxon>Mycoplasmatota</taxon>
        <taxon>Mollicutes</taxon>
        <taxon>Mycoplasmataceae</taxon>
        <taxon>Mycoplasma</taxon>
    </lineage>
</organism>
<accession>A0A3G8LFM8</accession>
<keyword evidence="4" id="KW-1185">Reference proteome</keyword>
<feature type="coiled-coil region" evidence="1">
    <location>
        <begin position="915"/>
        <end position="984"/>
    </location>
</feature>
<keyword evidence="1" id="KW-0175">Coiled coil</keyword>
<feature type="coiled-coil region" evidence="1">
    <location>
        <begin position="835"/>
        <end position="869"/>
    </location>
</feature>
<evidence type="ECO:0000256" key="2">
    <source>
        <dbReference type="SAM" id="MobiDB-lite"/>
    </source>
</evidence>
<dbReference type="EMBL" id="CP034044">
    <property type="protein sequence ID" value="AZG68433.1"/>
    <property type="molecule type" value="Genomic_DNA"/>
</dbReference>
<protein>
    <recommendedName>
        <fullName evidence="5">GA module</fullName>
    </recommendedName>
</protein>
<dbReference type="RefSeq" id="WP_124724128.1">
    <property type="nucleotide sequence ID" value="NZ_CP034044.1"/>
</dbReference>
<evidence type="ECO:0000313" key="3">
    <source>
        <dbReference type="EMBL" id="AZG68433.1"/>
    </source>
</evidence>